<evidence type="ECO:0000313" key="5">
    <source>
        <dbReference type="Proteomes" id="UP000436822"/>
    </source>
</evidence>
<dbReference type="GO" id="GO:0005524">
    <property type="term" value="F:ATP binding"/>
    <property type="evidence" value="ECO:0007669"/>
    <property type="project" value="UniProtKB-KW"/>
</dbReference>
<keyword evidence="2 4" id="KW-0067">ATP-binding</keyword>
<dbReference type="InterPro" id="IPR003439">
    <property type="entry name" value="ABC_transporter-like_ATP-bd"/>
</dbReference>
<dbReference type="Pfam" id="PF00005">
    <property type="entry name" value="ABC_tran"/>
    <property type="match status" value="1"/>
</dbReference>
<evidence type="ECO:0000256" key="1">
    <source>
        <dbReference type="ARBA" id="ARBA00022741"/>
    </source>
</evidence>
<comment type="caution">
    <text evidence="4">The sequence shown here is derived from an EMBL/GenBank/DDBJ whole genome shotgun (WGS) entry which is preliminary data.</text>
</comment>
<dbReference type="SMART" id="SM00382">
    <property type="entry name" value="AAA"/>
    <property type="match status" value="1"/>
</dbReference>
<reference evidence="4 5" key="1">
    <citation type="submission" date="2019-12" db="EMBL/GenBank/DDBJ databases">
        <title>Litoreibacter badius sp. nov., a novel bacteriochlorophyll a-containing bacterium in the genus Litoreibacter.</title>
        <authorList>
            <person name="Kanamuro M."/>
            <person name="Takabe Y."/>
            <person name="Mori K."/>
            <person name="Takaichi S."/>
            <person name="Hanada S."/>
        </authorList>
    </citation>
    <scope>NUCLEOTIDE SEQUENCE [LARGE SCALE GENOMIC DNA]</scope>
    <source>
        <strain evidence="4 5">K6</strain>
    </source>
</reference>
<dbReference type="GO" id="GO:0016887">
    <property type="term" value="F:ATP hydrolysis activity"/>
    <property type="evidence" value="ECO:0007669"/>
    <property type="project" value="InterPro"/>
</dbReference>
<proteinExistence type="predicted"/>
<name>A0A6N6JFP4_9RHOB</name>
<accession>A0A6N6JFP4</accession>
<dbReference type="Gene3D" id="3.40.50.300">
    <property type="entry name" value="P-loop containing nucleotide triphosphate hydrolases"/>
    <property type="match status" value="1"/>
</dbReference>
<dbReference type="InterPro" id="IPR003593">
    <property type="entry name" value="AAA+_ATPase"/>
</dbReference>
<dbReference type="SUPFAM" id="SSF52540">
    <property type="entry name" value="P-loop containing nucleoside triphosphate hydrolases"/>
    <property type="match status" value="1"/>
</dbReference>
<keyword evidence="1" id="KW-0547">Nucleotide-binding</keyword>
<dbReference type="EMBL" id="BLJE01000002">
    <property type="protein sequence ID" value="GFE64954.1"/>
    <property type="molecule type" value="Genomic_DNA"/>
</dbReference>
<gene>
    <name evidence="4" type="ORF">KIN_20280</name>
</gene>
<dbReference type="GO" id="GO:0005886">
    <property type="term" value="C:plasma membrane"/>
    <property type="evidence" value="ECO:0007669"/>
    <property type="project" value="TreeGrafter"/>
</dbReference>
<keyword evidence="5" id="KW-1185">Reference proteome</keyword>
<sequence>MGPALSISDLRVTSPSGRSLLDVSSLNLPAGKTMGIAGPSGAGKSTLLFAVAGLIVPTAGRIAWDDTVITDMRQRARTAFRRRSVGMIFQDFLLFDELGAAANAGVSALFQPAAKRVALQETAETHLNSFGLSDVSRPVASFSGGERQRVAAARALAGEATILLADEPTASLHREAADALTDDLLDQVAARGMTMVVVSHDAALLNRMDSVVEITDGRINHG</sequence>
<dbReference type="InterPro" id="IPR027417">
    <property type="entry name" value="P-loop_NTPase"/>
</dbReference>
<dbReference type="RefSeq" id="WP_159806505.1">
    <property type="nucleotide sequence ID" value="NZ_BLJE01000002.1"/>
</dbReference>
<feature type="domain" description="ABC transporter" evidence="3">
    <location>
        <begin position="5"/>
        <end position="222"/>
    </location>
</feature>
<dbReference type="PANTHER" id="PTHR24220">
    <property type="entry name" value="IMPORT ATP-BINDING PROTEIN"/>
    <property type="match status" value="1"/>
</dbReference>
<dbReference type="PROSITE" id="PS50893">
    <property type="entry name" value="ABC_TRANSPORTER_2"/>
    <property type="match status" value="1"/>
</dbReference>
<dbReference type="OrthoDB" id="9787227at2"/>
<dbReference type="AlphaFoldDB" id="A0A6N6JFP4"/>
<organism evidence="4 5">
    <name type="scientific">Litoreibacter roseus</name>
    <dbReference type="NCBI Taxonomy" id="2601869"/>
    <lineage>
        <taxon>Bacteria</taxon>
        <taxon>Pseudomonadati</taxon>
        <taxon>Pseudomonadota</taxon>
        <taxon>Alphaproteobacteria</taxon>
        <taxon>Rhodobacterales</taxon>
        <taxon>Roseobacteraceae</taxon>
        <taxon>Litoreibacter</taxon>
    </lineage>
</organism>
<evidence type="ECO:0000313" key="4">
    <source>
        <dbReference type="EMBL" id="GFE64954.1"/>
    </source>
</evidence>
<dbReference type="Proteomes" id="UP000436822">
    <property type="component" value="Unassembled WGS sequence"/>
</dbReference>
<dbReference type="InterPro" id="IPR015854">
    <property type="entry name" value="ABC_transpr_LolD-like"/>
</dbReference>
<protein>
    <submittedName>
        <fullName evidence="4">ABC transporter ATP-binding protein</fullName>
    </submittedName>
</protein>
<evidence type="ECO:0000256" key="2">
    <source>
        <dbReference type="ARBA" id="ARBA00022840"/>
    </source>
</evidence>
<evidence type="ECO:0000259" key="3">
    <source>
        <dbReference type="PROSITE" id="PS50893"/>
    </source>
</evidence>
<dbReference type="GO" id="GO:0022857">
    <property type="term" value="F:transmembrane transporter activity"/>
    <property type="evidence" value="ECO:0007669"/>
    <property type="project" value="TreeGrafter"/>
</dbReference>